<dbReference type="Proteomes" id="UP000319976">
    <property type="component" value="Chromosome"/>
</dbReference>
<evidence type="ECO:0000313" key="4">
    <source>
        <dbReference type="Proteomes" id="UP000319976"/>
    </source>
</evidence>
<dbReference type="OrthoDB" id="9798754at2"/>
<proteinExistence type="predicted"/>
<evidence type="ECO:0000313" key="3">
    <source>
        <dbReference type="EMBL" id="QDT63703.1"/>
    </source>
</evidence>
<dbReference type="EMBL" id="CP036316">
    <property type="protein sequence ID" value="QDT63703.1"/>
    <property type="molecule type" value="Genomic_DNA"/>
</dbReference>
<protein>
    <recommendedName>
        <fullName evidence="2">DUF559 domain-containing protein</fullName>
    </recommendedName>
</protein>
<dbReference type="SUPFAM" id="SSF52980">
    <property type="entry name" value="Restriction endonuclease-like"/>
    <property type="match status" value="1"/>
</dbReference>
<dbReference type="AlphaFoldDB" id="A0A517T5Q6"/>
<dbReference type="InterPro" id="IPR047216">
    <property type="entry name" value="Endonuclease_DUF559_bact"/>
</dbReference>
<dbReference type="InterPro" id="IPR011335">
    <property type="entry name" value="Restrct_endonuc-II-like"/>
</dbReference>
<dbReference type="InterPro" id="IPR007569">
    <property type="entry name" value="DUF559"/>
</dbReference>
<organism evidence="3 4">
    <name type="scientific">Calycomorphotria hydatis</name>
    <dbReference type="NCBI Taxonomy" id="2528027"/>
    <lineage>
        <taxon>Bacteria</taxon>
        <taxon>Pseudomonadati</taxon>
        <taxon>Planctomycetota</taxon>
        <taxon>Planctomycetia</taxon>
        <taxon>Planctomycetales</taxon>
        <taxon>Planctomycetaceae</taxon>
        <taxon>Calycomorphotria</taxon>
    </lineage>
</organism>
<dbReference type="KEGG" id="chya:V22_09280"/>
<dbReference type="PANTHER" id="PTHR38590">
    <property type="entry name" value="BLL0828 PROTEIN"/>
    <property type="match status" value="1"/>
</dbReference>
<evidence type="ECO:0000259" key="2">
    <source>
        <dbReference type="Pfam" id="PF04480"/>
    </source>
</evidence>
<gene>
    <name evidence="3" type="ORF">V22_09280</name>
</gene>
<dbReference type="RefSeq" id="WP_145260215.1">
    <property type="nucleotide sequence ID" value="NZ_CP036316.1"/>
</dbReference>
<dbReference type="PANTHER" id="PTHR38590:SF1">
    <property type="entry name" value="BLL0828 PROTEIN"/>
    <property type="match status" value="1"/>
</dbReference>
<evidence type="ECO:0000256" key="1">
    <source>
        <dbReference type="SAM" id="MobiDB-lite"/>
    </source>
</evidence>
<name>A0A517T5Q6_9PLAN</name>
<feature type="compositionally biased region" description="Polar residues" evidence="1">
    <location>
        <begin position="1"/>
        <end position="12"/>
    </location>
</feature>
<dbReference type="Pfam" id="PF04480">
    <property type="entry name" value="DUF559"/>
    <property type="match status" value="1"/>
</dbReference>
<dbReference type="CDD" id="cd01038">
    <property type="entry name" value="Endonuclease_DUF559"/>
    <property type="match status" value="1"/>
</dbReference>
<reference evidence="3 4" key="1">
    <citation type="submission" date="2019-02" db="EMBL/GenBank/DDBJ databases">
        <title>Deep-cultivation of Planctomycetes and their phenomic and genomic characterization uncovers novel biology.</title>
        <authorList>
            <person name="Wiegand S."/>
            <person name="Jogler M."/>
            <person name="Boedeker C."/>
            <person name="Pinto D."/>
            <person name="Vollmers J."/>
            <person name="Rivas-Marin E."/>
            <person name="Kohn T."/>
            <person name="Peeters S.H."/>
            <person name="Heuer A."/>
            <person name="Rast P."/>
            <person name="Oberbeckmann S."/>
            <person name="Bunk B."/>
            <person name="Jeske O."/>
            <person name="Meyerdierks A."/>
            <person name="Storesund J.E."/>
            <person name="Kallscheuer N."/>
            <person name="Luecker S."/>
            <person name="Lage O.M."/>
            <person name="Pohl T."/>
            <person name="Merkel B.J."/>
            <person name="Hornburger P."/>
            <person name="Mueller R.-W."/>
            <person name="Bruemmer F."/>
            <person name="Labrenz M."/>
            <person name="Spormann A.M."/>
            <person name="Op den Camp H."/>
            <person name="Overmann J."/>
            <person name="Amann R."/>
            <person name="Jetten M.S.M."/>
            <person name="Mascher T."/>
            <person name="Medema M.H."/>
            <person name="Devos D.P."/>
            <person name="Kaster A.-K."/>
            <person name="Ovreas L."/>
            <person name="Rohde M."/>
            <person name="Galperin M.Y."/>
            <person name="Jogler C."/>
        </authorList>
    </citation>
    <scope>NUCLEOTIDE SEQUENCE [LARGE SCALE GENOMIC DNA]</scope>
    <source>
        <strain evidence="3 4">V22</strain>
    </source>
</reference>
<feature type="domain" description="DUF559" evidence="2">
    <location>
        <begin position="11"/>
        <end position="114"/>
    </location>
</feature>
<sequence>MSTSENHQQWLKQTARKLRKDSTGPERVLWQLLRDRRLEKLKFRRQVPFGPYIVDFICHGSLLIIELDGESHNDRGEDDKARQKWIEEQGYQVLRFSNDDILLDPEVIILEILKHAGKDLSSIDDRFDH</sequence>
<feature type="region of interest" description="Disordered" evidence="1">
    <location>
        <begin position="1"/>
        <end position="23"/>
    </location>
</feature>
<accession>A0A517T5Q6</accession>
<dbReference type="Gene3D" id="3.40.960.10">
    <property type="entry name" value="VSR Endonuclease"/>
    <property type="match status" value="1"/>
</dbReference>
<keyword evidence="4" id="KW-1185">Reference proteome</keyword>